<dbReference type="Proteomes" id="UP001500016">
    <property type="component" value="Unassembled WGS sequence"/>
</dbReference>
<evidence type="ECO:0008006" key="3">
    <source>
        <dbReference type="Google" id="ProtNLM"/>
    </source>
</evidence>
<proteinExistence type="predicted"/>
<dbReference type="RefSeq" id="WP_344534565.1">
    <property type="nucleotide sequence ID" value="NZ_BAAAPE010000023.1"/>
</dbReference>
<comment type="caution">
    <text evidence="1">The sequence shown here is derived from an EMBL/GenBank/DDBJ whole genome shotgun (WGS) entry which is preliminary data.</text>
</comment>
<sequence>MTWFWEYDPDRRHVAEGLPAHVVAEVEQIARQLVELAEVGVDVTDLGRGPDHGGSGGLRRFDLPGGGWMLVLPLPRFERIEVVKVIPPLHHL</sequence>
<dbReference type="EMBL" id="BAAAPE010000023">
    <property type="protein sequence ID" value="GAA2100551.1"/>
    <property type="molecule type" value="Genomic_DNA"/>
</dbReference>
<reference evidence="1 2" key="1">
    <citation type="journal article" date="2019" name="Int. J. Syst. Evol. Microbiol.">
        <title>The Global Catalogue of Microorganisms (GCM) 10K type strain sequencing project: providing services to taxonomists for standard genome sequencing and annotation.</title>
        <authorList>
            <consortium name="The Broad Institute Genomics Platform"/>
            <consortium name="The Broad Institute Genome Sequencing Center for Infectious Disease"/>
            <person name="Wu L."/>
            <person name="Ma J."/>
        </authorList>
    </citation>
    <scope>NUCLEOTIDE SEQUENCE [LARGE SCALE GENOMIC DNA]</scope>
    <source>
        <strain evidence="1 2">JCM 15478</strain>
    </source>
</reference>
<evidence type="ECO:0000313" key="2">
    <source>
        <dbReference type="Proteomes" id="UP001500016"/>
    </source>
</evidence>
<gene>
    <name evidence="1" type="ORF">GCM10009801_73160</name>
</gene>
<keyword evidence="2" id="KW-1185">Reference proteome</keyword>
<accession>A0ABN2WWN0</accession>
<protein>
    <recommendedName>
        <fullName evidence="3">Type II toxin-antitoxin system RelE/ParE family toxin</fullName>
    </recommendedName>
</protein>
<organism evidence="1 2">
    <name type="scientific">Streptomyces albiaxialis</name>
    <dbReference type="NCBI Taxonomy" id="329523"/>
    <lineage>
        <taxon>Bacteria</taxon>
        <taxon>Bacillati</taxon>
        <taxon>Actinomycetota</taxon>
        <taxon>Actinomycetes</taxon>
        <taxon>Kitasatosporales</taxon>
        <taxon>Streptomycetaceae</taxon>
        <taxon>Streptomyces</taxon>
    </lineage>
</organism>
<name>A0ABN2WWN0_9ACTN</name>
<evidence type="ECO:0000313" key="1">
    <source>
        <dbReference type="EMBL" id="GAA2100551.1"/>
    </source>
</evidence>